<dbReference type="InterPro" id="IPR016169">
    <property type="entry name" value="FAD-bd_PCMH_sub2"/>
</dbReference>
<dbReference type="PANTHER" id="PTHR42659:SF5">
    <property type="entry name" value="ALDEHYDE OXIDOREDUCTASE FAD-BINDING SUBUNIT PAOB"/>
    <property type="match status" value="1"/>
</dbReference>
<feature type="domain" description="FAD-binding PCMH-type" evidence="3">
    <location>
        <begin position="1"/>
        <end position="226"/>
    </location>
</feature>
<dbReference type="OrthoDB" id="9814706at2"/>
<dbReference type="InterPro" id="IPR036318">
    <property type="entry name" value="FAD-bd_PCMH-like_sf"/>
</dbReference>
<dbReference type="EMBL" id="LZMZ01000017">
    <property type="protein sequence ID" value="OBX78393.1"/>
    <property type="molecule type" value="Genomic_DNA"/>
</dbReference>
<keyword evidence="1" id="KW-0285">Flavoprotein</keyword>
<dbReference type="Pfam" id="PF00941">
    <property type="entry name" value="FAD_binding_5"/>
    <property type="match status" value="1"/>
</dbReference>
<dbReference type="Proteomes" id="UP000092508">
    <property type="component" value="Unassembled WGS sequence"/>
</dbReference>
<sequence>MKAFAYERAQDVQDAVARARDSITPVRSYFIAGGTNLIDLMRYDIEQPERLIDITHLPLNAIEPTPEGGLKIGALVSNTALTSHPTVRRDYAVLSRALLAGASQQLRNKATTAGNLLQRTRCHYFYQPDSPCNKRQPHSGCPAKDGVHRQLGILGVSDACIATHPSDMAVAMRALGAQVVIARANGTQDIVELGEFYRLPKDTPHIENILQAGDLITHVILPPPAPSAQDSVHAYDKVRDRASYAFALVSVASAIAHDNGKITAIRLAFGGLAPMPWRDQAVEDALLGTTGDAVSIEYAVALLLKDAITDAQTEYKAMLVQRLLHHIITRALATPAGVSPLSSGVSDVTDHPLNDHQTTANAADQHGGDA</sequence>
<feature type="region of interest" description="Disordered" evidence="2">
    <location>
        <begin position="343"/>
        <end position="370"/>
    </location>
</feature>
<dbReference type="SUPFAM" id="SSF55447">
    <property type="entry name" value="CO dehydrogenase flavoprotein C-terminal domain-like"/>
    <property type="match status" value="1"/>
</dbReference>
<dbReference type="InterPro" id="IPR016166">
    <property type="entry name" value="FAD-bd_PCMH"/>
</dbReference>
<evidence type="ECO:0000313" key="4">
    <source>
        <dbReference type="EMBL" id="OBX78393.1"/>
    </source>
</evidence>
<accession>A0A1B8QCG1</accession>
<dbReference type="Gene3D" id="3.30.390.50">
    <property type="entry name" value="CO dehydrogenase flavoprotein, C-terminal domain"/>
    <property type="match status" value="1"/>
</dbReference>
<gene>
    <name evidence="4" type="ORF">A9308_06330</name>
</gene>
<dbReference type="Pfam" id="PF03450">
    <property type="entry name" value="CO_deh_flav_C"/>
    <property type="match status" value="1"/>
</dbReference>
<dbReference type="InterPro" id="IPR002346">
    <property type="entry name" value="Mopterin_DH_FAD-bd"/>
</dbReference>
<dbReference type="InterPro" id="IPR005107">
    <property type="entry name" value="CO_DH_flav_C"/>
</dbReference>
<dbReference type="InterPro" id="IPR051312">
    <property type="entry name" value="Diverse_Substr_Oxidored"/>
</dbReference>
<dbReference type="Gene3D" id="3.30.465.10">
    <property type="match status" value="2"/>
</dbReference>
<proteinExistence type="predicted"/>
<name>A0A1B8QCG1_9GAMM</name>
<dbReference type="GO" id="GO:0071949">
    <property type="term" value="F:FAD binding"/>
    <property type="evidence" value="ECO:0007669"/>
    <property type="project" value="InterPro"/>
</dbReference>
<dbReference type="SMART" id="SM01092">
    <property type="entry name" value="CO_deh_flav_C"/>
    <property type="match status" value="1"/>
</dbReference>
<dbReference type="PANTHER" id="PTHR42659">
    <property type="entry name" value="XANTHINE DEHYDROGENASE SUBUNIT C-RELATED"/>
    <property type="match status" value="1"/>
</dbReference>
<reference evidence="4 5" key="1">
    <citation type="submission" date="2016-06" db="EMBL/GenBank/DDBJ databases">
        <title>Draft genome of Moraxella atlantae CCUG 66109.</title>
        <authorList>
            <person name="Salva-Serra F."/>
            <person name="Engstrom-Jakobsson H."/>
            <person name="Thorell K."/>
            <person name="Gonzales-Siles L."/>
            <person name="Karlsson R."/>
            <person name="Boulund F."/>
            <person name="Engstrand L."/>
            <person name="Kristiansson E."/>
            <person name="Moore E."/>
        </authorList>
    </citation>
    <scope>NUCLEOTIDE SEQUENCE [LARGE SCALE GENOMIC DNA]</scope>
    <source>
        <strain evidence="4 5">CCUG 66109</strain>
    </source>
</reference>
<dbReference type="PROSITE" id="PS51387">
    <property type="entry name" value="FAD_PCMH"/>
    <property type="match status" value="1"/>
</dbReference>
<dbReference type="AlphaFoldDB" id="A0A1B8QCG1"/>
<keyword evidence="1" id="KW-0274">FAD</keyword>
<dbReference type="STRING" id="34059.A9308_06330"/>
<dbReference type="RefSeq" id="WP_067236513.1">
    <property type="nucleotide sequence ID" value="NZ_LZMZ01000017.1"/>
</dbReference>
<evidence type="ECO:0000313" key="5">
    <source>
        <dbReference type="Proteomes" id="UP000092508"/>
    </source>
</evidence>
<dbReference type="InterPro" id="IPR016167">
    <property type="entry name" value="FAD-bd_PCMH_sub1"/>
</dbReference>
<protein>
    <submittedName>
        <fullName evidence="4">Molybdopterin dehydrogenase</fullName>
    </submittedName>
</protein>
<evidence type="ECO:0000256" key="1">
    <source>
        <dbReference type="ARBA" id="ARBA00022827"/>
    </source>
</evidence>
<dbReference type="Gene3D" id="3.30.43.10">
    <property type="entry name" value="Uridine Diphospho-n-acetylenolpyruvylglucosamine Reductase, domain 2"/>
    <property type="match status" value="1"/>
</dbReference>
<dbReference type="GO" id="GO:0016491">
    <property type="term" value="F:oxidoreductase activity"/>
    <property type="evidence" value="ECO:0007669"/>
    <property type="project" value="InterPro"/>
</dbReference>
<organism evidence="4 5">
    <name type="scientific">Faucicola atlantae</name>
    <dbReference type="NCBI Taxonomy" id="34059"/>
    <lineage>
        <taxon>Bacteria</taxon>
        <taxon>Pseudomonadati</taxon>
        <taxon>Pseudomonadota</taxon>
        <taxon>Gammaproteobacteria</taxon>
        <taxon>Moraxellales</taxon>
        <taxon>Moraxellaceae</taxon>
        <taxon>Faucicola</taxon>
    </lineage>
</organism>
<evidence type="ECO:0000256" key="2">
    <source>
        <dbReference type="SAM" id="MobiDB-lite"/>
    </source>
</evidence>
<comment type="caution">
    <text evidence="4">The sequence shown here is derived from an EMBL/GenBank/DDBJ whole genome shotgun (WGS) entry which is preliminary data.</text>
</comment>
<evidence type="ECO:0000259" key="3">
    <source>
        <dbReference type="PROSITE" id="PS51387"/>
    </source>
</evidence>
<dbReference type="InterPro" id="IPR036683">
    <property type="entry name" value="CO_DH_flav_C_dom_sf"/>
</dbReference>
<dbReference type="SUPFAM" id="SSF56176">
    <property type="entry name" value="FAD-binding/transporter-associated domain-like"/>
    <property type="match status" value="1"/>
</dbReference>